<keyword evidence="10" id="KW-1185">Reference proteome</keyword>
<accession>A0A1H1YAS4</accession>
<dbReference type="Pfam" id="PF01435">
    <property type="entry name" value="Peptidase_M48"/>
    <property type="match status" value="1"/>
</dbReference>
<keyword evidence="3 6" id="KW-0378">Hydrolase</keyword>
<dbReference type="STRING" id="117157.SAMN04489717_5394"/>
<keyword evidence="7" id="KW-1133">Transmembrane helix</keyword>
<name>A0A1H1YAS4_9ACTN</name>
<keyword evidence="1 6" id="KW-0645">Protease</keyword>
<feature type="transmembrane region" description="Helical" evidence="7">
    <location>
        <begin position="39"/>
        <end position="58"/>
    </location>
</feature>
<feature type="transmembrane region" description="Helical" evidence="7">
    <location>
        <begin position="78"/>
        <end position="102"/>
    </location>
</feature>
<comment type="cofactor">
    <cofactor evidence="6">
        <name>Zn(2+)</name>
        <dbReference type="ChEBI" id="CHEBI:29105"/>
    </cofactor>
    <text evidence="6">Binds 1 zinc ion per subunit.</text>
</comment>
<dbReference type="GO" id="GO:0006508">
    <property type="term" value="P:proteolysis"/>
    <property type="evidence" value="ECO:0007669"/>
    <property type="project" value="UniProtKB-KW"/>
</dbReference>
<dbReference type="InterPro" id="IPR052173">
    <property type="entry name" value="Beta-lactam_resp_regulator"/>
</dbReference>
<evidence type="ECO:0000313" key="9">
    <source>
        <dbReference type="EMBL" id="SDT18638.1"/>
    </source>
</evidence>
<keyword evidence="7" id="KW-0812">Transmembrane</keyword>
<keyword evidence="4 6" id="KW-0862">Zinc</keyword>
<dbReference type="CDD" id="cd07326">
    <property type="entry name" value="M56_BlaR1_MecR1_like"/>
    <property type="match status" value="1"/>
</dbReference>
<dbReference type="PANTHER" id="PTHR34978:SF3">
    <property type="entry name" value="SLR0241 PROTEIN"/>
    <property type="match status" value="1"/>
</dbReference>
<evidence type="ECO:0000256" key="6">
    <source>
        <dbReference type="RuleBase" id="RU003983"/>
    </source>
</evidence>
<dbReference type="GO" id="GO:0046872">
    <property type="term" value="F:metal ion binding"/>
    <property type="evidence" value="ECO:0007669"/>
    <property type="project" value="UniProtKB-KW"/>
</dbReference>
<comment type="similarity">
    <text evidence="6">Belongs to the peptidase M48 family.</text>
</comment>
<feature type="transmembrane region" description="Helical" evidence="7">
    <location>
        <begin position="279"/>
        <end position="298"/>
    </location>
</feature>
<dbReference type="RefSeq" id="WP_092656298.1">
    <property type="nucleotide sequence ID" value="NZ_LT629732.1"/>
</dbReference>
<evidence type="ECO:0000256" key="3">
    <source>
        <dbReference type="ARBA" id="ARBA00022801"/>
    </source>
</evidence>
<keyword evidence="2" id="KW-0479">Metal-binding</keyword>
<dbReference type="PANTHER" id="PTHR34978">
    <property type="entry name" value="POSSIBLE SENSOR-TRANSDUCER PROTEIN BLAR"/>
    <property type="match status" value="1"/>
</dbReference>
<protein>
    <submittedName>
        <fullName evidence="9">Peptidase family M48</fullName>
    </submittedName>
</protein>
<dbReference type="Gene3D" id="3.30.2010.10">
    <property type="entry name" value="Metalloproteases ('zincins'), catalytic domain"/>
    <property type="match status" value="1"/>
</dbReference>
<evidence type="ECO:0000256" key="2">
    <source>
        <dbReference type="ARBA" id="ARBA00022723"/>
    </source>
</evidence>
<evidence type="ECO:0000256" key="7">
    <source>
        <dbReference type="SAM" id="Phobius"/>
    </source>
</evidence>
<evidence type="ECO:0000256" key="1">
    <source>
        <dbReference type="ARBA" id="ARBA00022670"/>
    </source>
</evidence>
<organism evidence="9 10">
    <name type="scientific">Actinopolymorpha singaporensis</name>
    <dbReference type="NCBI Taxonomy" id="117157"/>
    <lineage>
        <taxon>Bacteria</taxon>
        <taxon>Bacillati</taxon>
        <taxon>Actinomycetota</taxon>
        <taxon>Actinomycetes</taxon>
        <taxon>Propionibacteriales</taxon>
        <taxon>Actinopolymorphaceae</taxon>
        <taxon>Actinopolymorpha</taxon>
    </lineage>
</organism>
<dbReference type="AlphaFoldDB" id="A0A1H1YAS4"/>
<gene>
    <name evidence="9" type="ORF">SAMN04489717_5394</name>
</gene>
<evidence type="ECO:0000256" key="4">
    <source>
        <dbReference type="ARBA" id="ARBA00022833"/>
    </source>
</evidence>
<evidence type="ECO:0000259" key="8">
    <source>
        <dbReference type="Pfam" id="PF01435"/>
    </source>
</evidence>
<feature type="domain" description="Peptidase M48" evidence="8">
    <location>
        <begin position="126"/>
        <end position="183"/>
    </location>
</feature>
<reference evidence="9 10" key="1">
    <citation type="submission" date="2016-10" db="EMBL/GenBank/DDBJ databases">
        <authorList>
            <person name="de Groot N.N."/>
        </authorList>
    </citation>
    <scope>NUCLEOTIDE SEQUENCE [LARGE SCALE GENOMIC DNA]</scope>
    <source>
        <strain evidence="9 10">DSM 22024</strain>
    </source>
</reference>
<evidence type="ECO:0000313" key="10">
    <source>
        <dbReference type="Proteomes" id="UP000198983"/>
    </source>
</evidence>
<dbReference type="GO" id="GO:0004222">
    <property type="term" value="F:metalloendopeptidase activity"/>
    <property type="evidence" value="ECO:0007669"/>
    <property type="project" value="InterPro"/>
</dbReference>
<keyword evidence="7" id="KW-0472">Membrane</keyword>
<dbReference type="OrthoDB" id="3541294at2"/>
<dbReference type="EMBL" id="LT629732">
    <property type="protein sequence ID" value="SDT18638.1"/>
    <property type="molecule type" value="Genomic_DNA"/>
</dbReference>
<proteinExistence type="inferred from homology"/>
<evidence type="ECO:0000256" key="5">
    <source>
        <dbReference type="ARBA" id="ARBA00023049"/>
    </source>
</evidence>
<dbReference type="InterPro" id="IPR001915">
    <property type="entry name" value="Peptidase_M48"/>
</dbReference>
<keyword evidence="5 6" id="KW-0482">Metalloprotease</keyword>
<dbReference type="Proteomes" id="UP000198983">
    <property type="component" value="Chromosome I"/>
</dbReference>
<sequence>MIASVLVVLACAGAYGWSAPALARSLPPAMATRLLVPAGMAVSAAVWFVLAVMAFTWIGQYAEIAELGPWSPQRLRALAPIAPTVAEVALGVLAVVCVRTILRVVARSRAMLRIHRLCGRLGGPGAVVVVDSEVPDAFTTPEAAGRIIVTRGMLATLTGDERAALLAHERSHVRHRHSWWILVADIAAAASPFLPRTSQAVRHAVERWADEDAAADMADRRLVARALARAALTRQAHSRKAQSPALFARSDSSATAAVGGDVPTRVQALIDPPARHVRAGIAALVALLVVLTAGGAAVERQGERLFEQATTTSAPHR</sequence>